<gene>
    <name evidence="12" type="ORF">CJ030_MR4G021259</name>
</gene>
<name>A0A6A1VVS1_9ROSI</name>
<keyword evidence="9" id="KW-0472">Membrane</keyword>
<dbReference type="GO" id="GO:0005886">
    <property type="term" value="C:plasma membrane"/>
    <property type="evidence" value="ECO:0007669"/>
    <property type="project" value="UniProtKB-SubCell"/>
</dbReference>
<keyword evidence="8" id="KW-0449">Lipoprotein</keyword>
<keyword evidence="9" id="KW-0812">Transmembrane</keyword>
<dbReference type="SMART" id="SM00499">
    <property type="entry name" value="AAI"/>
    <property type="match status" value="1"/>
</dbReference>
<keyword evidence="6" id="KW-1015">Disulfide bond</keyword>
<dbReference type="InterPro" id="IPR016140">
    <property type="entry name" value="Bifunc_inhib/LTP/seed_store"/>
</dbReference>
<dbReference type="CDD" id="cd00010">
    <property type="entry name" value="AAI_LTSS"/>
    <property type="match status" value="1"/>
</dbReference>
<evidence type="ECO:0000256" key="1">
    <source>
        <dbReference type="ARBA" id="ARBA00004609"/>
    </source>
</evidence>
<dbReference type="EMBL" id="RXIC02000022">
    <property type="protein sequence ID" value="KAB1217062.1"/>
    <property type="molecule type" value="Genomic_DNA"/>
</dbReference>
<dbReference type="InterPro" id="IPR036312">
    <property type="entry name" value="Bifun_inhib/LTP/seed_sf"/>
</dbReference>
<dbReference type="PANTHER" id="PTHR33044">
    <property type="entry name" value="BIFUNCTIONAL INHIBITOR/LIPID-TRANSFER PROTEIN/SEED STORAGE 2S ALBUMIN SUPERFAMILY PROTEIN-RELATED"/>
    <property type="match status" value="1"/>
</dbReference>
<evidence type="ECO:0000256" key="7">
    <source>
        <dbReference type="ARBA" id="ARBA00023180"/>
    </source>
</evidence>
<dbReference type="Gene3D" id="1.10.110.10">
    <property type="entry name" value="Plant lipid-transfer and hydrophobic proteins"/>
    <property type="match status" value="1"/>
</dbReference>
<feature type="transmembrane region" description="Helical" evidence="9">
    <location>
        <begin position="132"/>
        <end position="149"/>
    </location>
</feature>
<evidence type="ECO:0000256" key="5">
    <source>
        <dbReference type="ARBA" id="ARBA00022729"/>
    </source>
</evidence>
<comment type="subcellular location">
    <subcellularLocation>
        <location evidence="1">Cell membrane</location>
        <topology evidence="1">Lipid-anchor</topology>
        <topology evidence="1">GPI-anchor</topology>
    </subcellularLocation>
</comment>
<proteinExistence type="inferred from homology"/>
<comment type="caution">
    <text evidence="12">The sequence shown here is derived from an EMBL/GenBank/DDBJ whole genome shotgun (WGS) entry which is preliminary data.</text>
</comment>
<feature type="chain" id="PRO_5025448181" evidence="10">
    <location>
        <begin position="27"/>
        <end position="150"/>
    </location>
</feature>
<comment type="similarity">
    <text evidence="2">Belongs to the plant LTP family.</text>
</comment>
<keyword evidence="4" id="KW-0336">GPI-anchor</keyword>
<keyword evidence="13" id="KW-1185">Reference proteome</keyword>
<protein>
    <submittedName>
        <fullName evidence="12">Non-specific lipid transfer protein-like 1</fullName>
    </submittedName>
</protein>
<dbReference type="AlphaFoldDB" id="A0A6A1VVS1"/>
<feature type="signal peptide" evidence="10">
    <location>
        <begin position="1"/>
        <end position="26"/>
    </location>
</feature>
<evidence type="ECO:0000256" key="10">
    <source>
        <dbReference type="SAM" id="SignalP"/>
    </source>
</evidence>
<evidence type="ECO:0000256" key="3">
    <source>
        <dbReference type="ARBA" id="ARBA00022475"/>
    </source>
</evidence>
<evidence type="ECO:0000256" key="2">
    <source>
        <dbReference type="ARBA" id="ARBA00009748"/>
    </source>
</evidence>
<sequence length="150" mass="15357">MGCHNSPILLAVMVLLTVGLSTLVGAQNTPSCAQKLVPCANYINSSTPAASCCNSIKEAVDTQLACLCGLYTTPGLLQSLGITVEQALHLSRACGVTTDLSKCNATAPSPASSVPPPPAVPGNDGVYGASRIGFAGLSILFFFMASMLFY</sequence>
<evidence type="ECO:0000256" key="6">
    <source>
        <dbReference type="ARBA" id="ARBA00023157"/>
    </source>
</evidence>
<feature type="domain" description="Bifunctional inhibitor/plant lipid transfer protein/seed storage helical" evidence="11">
    <location>
        <begin position="32"/>
        <end position="103"/>
    </location>
</feature>
<dbReference type="SUPFAM" id="SSF47699">
    <property type="entry name" value="Bifunctional inhibitor/lipid-transfer protein/seed storage 2S albumin"/>
    <property type="match status" value="1"/>
</dbReference>
<accession>A0A6A1VVS1</accession>
<dbReference type="GO" id="GO:0098552">
    <property type="term" value="C:side of membrane"/>
    <property type="evidence" value="ECO:0007669"/>
    <property type="project" value="UniProtKB-KW"/>
</dbReference>
<keyword evidence="3" id="KW-1003">Cell membrane</keyword>
<dbReference type="InterPro" id="IPR043325">
    <property type="entry name" value="LTSS"/>
</dbReference>
<dbReference type="Pfam" id="PF14368">
    <property type="entry name" value="LTP_2"/>
    <property type="match status" value="1"/>
</dbReference>
<keyword evidence="7" id="KW-0325">Glycoprotein</keyword>
<dbReference type="Proteomes" id="UP000516437">
    <property type="component" value="Chromosome 4"/>
</dbReference>
<keyword evidence="5 10" id="KW-0732">Signal</keyword>
<evidence type="ECO:0000313" key="13">
    <source>
        <dbReference type="Proteomes" id="UP000516437"/>
    </source>
</evidence>
<evidence type="ECO:0000256" key="4">
    <source>
        <dbReference type="ARBA" id="ARBA00022622"/>
    </source>
</evidence>
<organism evidence="12 13">
    <name type="scientific">Morella rubra</name>
    <name type="common">Chinese bayberry</name>
    <dbReference type="NCBI Taxonomy" id="262757"/>
    <lineage>
        <taxon>Eukaryota</taxon>
        <taxon>Viridiplantae</taxon>
        <taxon>Streptophyta</taxon>
        <taxon>Embryophyta</taxon>
        <taxon>Tracheophyta</taxon>
        <taxon>Spermatophyta</taxon>
        <taxon>Magnoliopsida</taxon>
        <taxon>eudicotyledons</taxon>
        <taxon>Gunneridae</taxon>
        <taxon>Pentapetalae</taxon>
        <taxon>rosids</taxon>
        <taxon>fabids</taxon>
        <taxon>Fagales</taxon>
        <taxon>Myricaceae</taxon>
        <taxon>Morella</taxon>
    </lineage>
</organism>
<evidence type="ECO:0000259" key="11">
    <source>
        <dbReference type="SMART" id="SM00499"/>
    </source>
</evidence>
<evidence type="ECO:0000256" key="8">
    <source>
        <dbReference type="ARBA" id="ARBA00023288"/>
    </source>
</evidence>
<evidence type="ECO:0000256" key="9">
    <source>
        <dbReference type="SAM" id="Phobius"/>
    </source>
</evidence>
<evidence type="ECO:0000313" key="12">
    <source>
        <dbReference type="EMBL" id="KAB1217062.1"/>
    </source>
</evidence>
<dbReference type="OrthoDB" id="690947at2759"/>
<keyword evidence="9" id="KW-1133">Transmembrane helix</keyword>
<reference evidence="12 13" key="1">
    <citation type="journal article" date="2019" name="Plant Biotechnol. J.">
        <title>The red bayberry genome and genetic basis of sex determination.</title>
        <authorList>
            <person name="Jia H.M."/>
            <person name="Jia H.J."/>
            <person name="Cai Q.L."/>
            <person name="Wang Y."/>
            <person name="Zhao H.B."/>
            <person name="Yang W.F."/>
            <person name="Wang G.Y."/>
            <person name="Li Y.H."/>
            <person name="Zhan D.L."/>
            <person name="Shen Y.T."/>
            <person name="Niu Q.F."/>
            <person name="Chang L."/>
            <person name="Qiu J."/>
            <person name="Zhao L."/>
            <person name="Xie H.B."/>
            <person name="Fu W.Y."/>
            <person name="Jin J."/>
            <person name="Li X.W."/>
            <person name="Jiao Y."/>
            <person name="Zhou C.C."/>
            <person name="Tu T."/>
            <person name="Chai C.Y."/>
            <person name="Gao J.L."/>
            <person name="Fan L.J."/>
            <person name="van de Weg E."/>
            <person name="Wang J.Y."/>
            <person name="Gao Z.S."/>
        </authorList>
    </citation>
    <scope>NUCLEOTIDE SEQUENCE [LARGE SCALE GENOMIC DNA]</scope>
    <source>
        <tissue evidence="12">Leaves</tissue>
    </source>
</reference>